<keyword evidence="2" id="KW-1185">Reference proteome</keyword>
<accession>A0ABP0Y755</accession>
<evidence type="ECO:0000313" key="2">
    <source>
        <dbReference type="Proteomes" id="UP001642487"/>
    </source>
</evidence>
<reference evidence="1 2" key="1">
    <citation type="submission" date="2024-03" db="EMBL/GenBank/DDBJ databases">
        <authorList>
            <person name="Gkanogiannis A."/>
            <person name="Becerra Lopez-Lavalle L."/>
        </authorList>
    </citation>
    <scope>NUCLEOTIDE SEQUENCE [LARGE SCALE GENOMIC DNA]</scope>
</reference>
<protein>
    <submittedName>
        <fullName evidence="1">Uncharacterized protein</fullName>
    </submittedName>
</protein>
<dbReference type="Proteomes" id="UP001642487">
    <property type="component" value="Chromosome 2"/>
</dbReference>
<gene>
    <name evidence="1" type="ORF">CITCOLO1_LOCUS7210</name>
</gene>
<sequence length="177" mass="19604">MCQFHLLQPHAVVSLSSRSSSCVFQSQPVLHVIVPSHGKTLPLVVGPSGWSESSDRRAAYHRALLLVFHAPSPTLALARSWFWGDKLKVGGAYFGDWFSSDFEIGSGDPTSRHIPCYNIVNQGSMPWPAIRPLDMRAQTGSLPCYDTMNRRVHSHVLTVHLQATKGAFGELDCNQDY</sequence>
<evidence type="ECO:0000313" key="1">
    <source>
        <dbReference type="EMBL" id="CAK9315416.1"/>
    </source>
</evidence>
<organism evidence="1 2">
    <name type="scientific">Citrullus colocynthis</name>
    <name type="common">colocynth</name>
    <dbReference type="NCBI Taxonomy" id="252529"/>
    <lineage>
        <taxon>Eukaryota</taxon>
        <taxon>Viridiplantae</taxon>
        <taxon>Streptophyta</taxon>
        <taxon>Embryophyta</taxon>
        <taxon>Tracheophyta</taxon>
        <taxon>Spermatophyta</taxon>
        <taxon>Magnoliopsida</taxon>
        <taxon>eudicotyledons</taxon>
        <taxon>Gunneridae</taxon>
        <taxon>Pentapetalae</taxon>
        <taxon>rosids</taxon>
        <taxon>fabids</taxon>
        <taxon>Cucurbitales</taxon>
        <taxon>Cucurbitaceae</taxon>
        <taxon>Benincaseae</taxon>
        <taxon>Citrullus</taxon>
    </lineage>
</organism>
<dbReference type="EMBL" id="OZ021736">
    <property type="protein sequence ID" value="CAK9315416.1"/>
    <property type="molecule type" value="Genomic_DNA"/>
</dbReference>
<name>A0ABP0Y755_9ROSI</name>
<proteinExistence type="predicted"/>